<evidence type="ECO:0000313" key="2">
    <source>
        <dbReference type="Proteomes" id="UP001153620"/>
    </source>
</evidence>
<dbReference type="Proteomes" id="UP001153620">
    <property type="component" value="Chromosome 2"/>
</dbReference>
<dbReference type="AlphaFoldDB" id="A0A9N9RW39"/>
<name>A0A9N9RW39_9DIPT</name>
<proteinExistence type="predicted"/>
<evidence type="ECO:0000313" key="1">
    <source>
        <dbReference type="EMBL" id="CAG9806249.1"/>
    </source>
</evidence>
<sequence>MESDVGRFKVTAAPPTEERVVGRFRLIQPGGSPFLQRGRFSVIPEEGQEGSPLTQTKLSGPKIVVDPEWDFVS</sequence>
<organism evidence="1 2">
    <name type="scientific">Chironomus riparius</name>
    <dbReference type="NCBI Taxonomy" id="315576"/>
    <lineage>
        <taxon>Eukaryota</taxon>
        <taxon>Metazoa</taxon>
        <taxon>Ecdysozoa</taxon>
        <taxon>Arthropoda</taxon>
        <taxon>Hexapoda</taxon>
        <taxon>Insecta</taxon>
        <taxon>Pterygota</taxon>
        <taxon>Neoptera</taxon>
        <taxon>Endopterygota</taxon>
        <taxon>Diptera</taxon>
        <taxon>Nematocera</taxon>
        <taxon>Chironomoidea</taxon>
        <taxon>Chironomidae</taxon>
        <taxon>Chironominae</taxon>
        <taxon>Chironomus</taxon>
    </lineage>
</organism>
<protein>
    <submittedName>
        <fullName evidence="1">Uncharacterized protein</fullName>
    </submittedName>
</protein>
<keyword evidence="2" id="KW-1185">Reference proteome</keyword>
<dbReference type="EMBL" id="OU895878">
    <property type="protein sequence ID" value="CAG9806249.1"/>
    <property type="molecule type" value="Genomic_DNA"/>
</dbReference>
<reference evidence="1" key="1">
    <citation type="submission" date="2022-01" db="EMBL/GenBank/DDBJ databases">
        <authorList>
            <person name="King R."/>
        </authorList>
    </citation>
    <scope>NUCLEOTIDE SEQUENCE</scope>
</reference>
<accession>A0A9N9RW39</accession>
<dbReference type="OrthoDB" id="7833235at2759"/>
<reference evidence="1" key="2">
    <citation type="submission" date="2022-10" db="EMBL/GenBank/DDBJ databases">
        <authorList>
            <consortium name="ENA_rothamsted_submissions"/>
            <consortium name="culmorum"/>
            <person name="King R."/>
        </authorList>
    </citation>
    <scope>NUCLEOTIDE SEQUENCE</scope>
</reference>
<gene>
    <name evidence="1" type="ORF">CHIRRI_LOCUS9110</name>
</gene>